<dbReference type="SUPFAM" id="SSF53067">
    <property type="entry name" value="Actin-like ATPase domain"/>
    <property type="match status" value="1"/>
</dbReference>
<evidence type="ECO:0000313" key="2">
    <source>
        <dbReference type="Proteomes" id="UP001221757"/>
    </source>
</evidence>
<dbReference type="InterPro" id="IPR043129">
    <property type="entry name" value="ATPase_NBD"/>
</dbReference>
<proteinExistence type="predicted"/>
<dbReference type="Proteomes" id="UP001221757">
    <property type="component" value="Unassembled WGS sequence"/>
</dbReference>
<dbReference type="AlphaFoldDB" id="A0AAD7CPG1"/>
<dbReference type="EMBL" id="JARKIE010000343">
    <property type="protein sequence ID" value="KAJ7652892.1"/>
    <property type="molecule type" value="Genomic_DNA"/>
</dbReference>
<organism evidence="1 2">
    <name type="scientific">Mycena rosella</name>
    <name type="common">Pink bonnet</name>
    <name type="synonym">Agaricus rosellus</name>
    <dbReference type="NCBI Taxonomy" id="1033263"/>
    <lineage>
        <taxon>Eukaryota</taxon>
        <taxon>Fungi</taxon>
        <taxon>Dikarya</taxon>
        <taxon>Basidiomycota</taxon>
        <taxon>Agaricomycotina</taxon>
        <taxon>Agaricomycetes</taxon>
        <taxon>Agaricomycetidae</taxon>
        <taxon>Agaricales</taxon>
        <taxon>Marasmiineae</taxon>
        <taxon>Mycenaceae</taxon>
        <taxon>Mycena</taxon>
    </lineage>
</organism>
<dbReference type="PANTHER" id="PTHR14187:SF5">
    <property type="entry name" value="HEAT SHOCK 70 KDA PROTEIN 12A"/>
    <property type="match status" value="1"/>
</dbReference>
<gene>
    <name evidence="1" type="ORF">B0H17DRAFT_1214867</name>
</gene>
<keyword evidence="2" id="KW-1185">Reference proteome</keyword>
<name>A0AAD7CPG1_MYCRO</name>
<protein>
    <submittedName>
        <fullName evidence="1">Uncharacterized protein</fullName>
    </submittedName>
</protein>
<sequence>MENSHERIHFVTKGEASLHFCIANGLTTDPLRGVVIVDAGGGTVDISAYRKVTQLKGESFEIARPECLFKGSIFVSTRAGEHLKDKLQGSKYADDVDHIRECFDKTTKLRFRSTDEWSYIRFGRPRDKDEALNISNGQMKLSGAVVAGFFRPSLDAIVLAILNQCSSALSVLVGGFAASEWLYSELKERMNARGLELSRPDSHINKAVADGAVSFYLDHFVSARISKHTDGVECSIIYQ</sequence>
<dbReference type="CDD" id="cd10170">
    <property type="entry name" value="ASKHA_NBD_HSP70"/>
    <property type="match status" value="1"/>
</dbReference>
<comment type="caution">
    <text evidence="1">The sequence shown here is derived from an EMBL/GenBank/DDBJ whole genome shotgun (WGS) entry which is preliminary data.</text>
</comment>
<reference evidence="1" key="1">
    <citation type="submission" date="2023-03" db="EMBL/GenBank/DDBJ databases">
        <title>Massive genome expansion in bonnet fungi (Mycena s.s.) driven by repeated elements and novel gene families across ecological guilds.</title>
        <authorList>
            <consortium name="Lawrence Berkeley National Laboratory"/>
            <person name="Harder C.B."/>
            <person name="Miyauchi S."/>
            <person name="Viragh M."/>
            <person name="Kuo A."/>
            <person name="Thoen E."/>
            <person name="Andreopoulos B."/>
            <person name="Lu D."/>
            <person name="Skrede I."/>
            <person name="Drula E."/>
            <person name="Henrissat B."/>
            <person name="Morin E."/>
            <person name="Kohler A."/>
            <person name="Barry K."/>
            <person name="LaButti K."/>
            <person name="Morin E."/>
            <person name="Salamov A."/>
            <person name="Lipzen A."/>
            <person name="Mereny Z."/>
            <person name="Hegedus B."/>
            <person name="Baldrian P."/>
            <person name="Stursova M."/>
            <person name="Weitz H."/>
            <person name="Taylor A."/>
            <person name="Grigoriev I.V."/>
            <person name="Nagy L.G."/>
            <person name="Martin F."/>
            <person name="Kauserud H."/>
        </authorList>
    </citation>
    <scope>NUCLEOTIDE SEQUENCE</scope>
    <source>
        <strain evidence="1">CBHHK067</strain>
    </source>
</reference>
<accession>A0AAD7CPG1</accession>
<dbReference type="PANTHER" id="PTHR14187">
    <property type="entry name" value="ALPHA KINASE/ELONGATION FACTOR 2 KINASE"/>
    <property type="match status" value="1"/>
</dbReference>
<evidence type="ECO:0000313" key="1">
    <source>
        <dbReference type="EMBL" id="KAJ7652892.1"/>
    </source>
</evidence>